<dbReference type="SMART" id="SM00195">
    <property type="entry name" value="DSPc"/>
    <property type="match status" value="1"/>
</dbReference>
<evidence type="ECO:0000259" key="7">
    <source>
        <dbReference type="PROSITE" id="PS50056"/>
    </source>
</evidence>
<name>A0A9W8KX83_9FUNG</name>
<dbReference type="InterPro" id="IPR029021">
    <property type="entry name" value="Prot-tyrosine_phosphatase-like"/>
</dbReference>
<evidence type="ECO:0000256" key="4">
    <source>
        <dbReference type="ARBA" id="ARBA00022912"/>
    </source>
</evidence>
<keyword evidence="4" id="KW-0904">Protein phosphatase</keyword>
<dbReference type="InterPro" id="IPR000387">
    <property type="entry name" value="Tyr_Pase_dom"/>
</dbReference>
<dbReference type="PROSITE" id="PS00383">
    <property type="entry name" value="TYR_PHOSPHATASE_1"/>
    <property type="match status" value="1"/>
</dbReference>
<evidence type="ECO:0000256" key="5">
    <source>
        <dbReference type="SAM" id="MobiDB-lite"/>
    </source>
</evidence>
<dbReference type="GO" id="GO:0005737">
    <property type="term" value="C:cytoplasm"/>
    <property type="evidence" value="ECO:0007669"/>
    <property type="project" value="TreeGrafter"/>
</dbReference>
<dbReference type="Pfam" id="PF00782">
    <property type="entry name" value="DSPc"/>
    <property type="match status" value="1"/>
</dbReference>
<dbReference type="Proteomes" id="UP001151518">
    <property type="component" value="Unassembled WGS sequence"/>
</dbReference>
<feature type="compositionally biased region" description="Low complexity" evidence="5">
    <location>
        <begin position="55"/>
        <end position="87"/>
    </location>
</feature>
<dbReference type="PROSITE" id="PS50056">
    <property type="entry name" value="TYR_PHOSPHATASE_2"/>
    <property type="match status" value="1"/>
</dbReference>
<dbReference type="OrthoDB" id="273181at2759"/>
<organism evidence="8 9">
    <name type="scientific">Coemansia spiralis</name>
    <dbReference type="NCBI Taxonomy" id="417178"/>
    <lineage>
        <taxon>Eukaryota</taxon>
        <taxon>Fungi</taxon>
        <taxon>Fungi incertae sedis</taxon>
        <taxon>Zoopagomycota</taxon>
        <taxon>Kickxellomycotina</taxon>
        <taxon>Kickxellomycetes</taxon>
        <taxon>Kickxellales</taxon>
        <taxon>Kickxellaceae</taxon>
        <taxon>Coemansia</taxon>
    </lineage>
</organism>
<dbReference type="InterPro" id="IPR020422">
    <property type="entry name" value="TYR_PHOSPHATASE_DUAL_dom"/>
</dbReference>
<evidence type="ECO:0000256" key="2">
    <source>
        <dbReference type="ARBA" id="ARBA00013064"/>
    </source>
</evidence>
<dbReference type="Gene3D" id="3.90.190.10">
    <property type="entry name" value="Protein tyrosine phosphatase superfamily"/>
    <property type="match status" value="1"/>
</dbReference>
<dbReference type="GO" id="GO:0043409">
    <property type="term" value="P:negative regulation of MAPK cascade"/>
    <property type="evidence" value="ECO:0007669"/>
    <property type="project" value="TreeGrafter"/>
</dbReference>
<dbReference type="EC" id="3.1.3.48" evidence="2"/>
<dbReference type="PROSITE" id="PS50054">
    <property type="entry name" value="TYR_PHOSPHATASE_DUAL"/>
    <property type="match status" value="1"/>
</dbReference>
<comment type="similarity">
    <text evidence="1">Belongs to the protein-tyrosine phosphatase family. Non-receptor class dual specificity subfamily.</text>
</comment>
<dbReference type="CDD" id="cd14498">
    <property type="entry name" value="DSP"/>
    <property type="match status" value="1"/>
</dbReference>
<reference evidence="8" key="1">
    <citation type="submission" date="2022-07" db="EMBL/GenBank/DDBJ databases">
        <title>Phylogenomic reconstructions and comparative analyses of Kickxellomycotina fungi.</title>
        <authorList>
            <person name="Reynolds N.K."/>
            <person name="Stajich J.E."/>
            <person name="Barry K."/>
            <person name="Grigoriev I.V."/>
            <person name="Crous P."/>
            <person name="Smith M.E."/>
        </authorList>
    </citation>
    <scope>NUCLEOTIDE SEQUENCE</scope>
    <source>
        <strain evidence="8">NRRL 3115</strain>
    </source>
</reference>
<dbReference type="PANTHER" id="PTHR10159:SF519">
    <property type="entry name" value="DUAL SPECIFICITY PROTEIN PHOSPHATASE MPK3"/>
    <property type="match status" value="1"/>
</dbReference>
<dbReference type="InterPro" id="IPR016130">
    <property type="entry name" value="Tyr_Pase_AS"/>
</dbReference>
<protein>
    <recommendedName>
        <fullName evidence="2">protein-tyrosine-phosphatase</fullName>
        <ecNumber evidence="2">3.1.3.48</ecNumber>
    </recommendedName>
</protein>
<dbReference type="InterPro" id="IPR000340">
    <property type="entry name" value="Dual-sp_phosphatase_cat-dom"/>
</dbReference>
<dbReference type="PANTHER" id="PTHR10159">
    <property type="entry name" value="DUAL SPECIFICITY PROTEIN PHOSPHATASE"/>
    <property type="match status" value="1"/>
</dbReference>
<evidence type="ECO:0000256" key="1">
    <source>
        <dbReference type="ARBA" id="ARBA00008601"/>
    </source>
</evidence>
<keyword evidence="3" id="KW-0378">Hydrolase</keyword>
<evidence type="ECO:0000259" key="6">
    <source>
        <dbReference type="PROSITE" id="PS50054"/>
    </source>
</evidence>
<dbReference type="AlphaFoldDB" id="A0A9W8KX83"/>
<dbReference type="GO" id="GO:0004725">
    <property type="term" value="F:protein tyrosine phosphatase activity"/>
    <property type="evidence" value="ECO:0007669"/>
    <property type="project" value="UniProtKB-EC"/>
</dbReference>
<feature type="compositionally biased region" description="Polar residues" evidence="5">
    <location>
        <begin position="88"/>
        <end position="97"/>
    </location>
</feature>
<dbReference type="SUPFAM" id="SSF52799">
    <property type="entry name" value="(Phosphotyrosine protein) phosphatases II"/>
    <property type="match status" value="1"/>
</dbReference>
<comment type="caution">
    <text evidence="8">The sequence shown here is derived from an EMBL/GenBank/DDBJ whole genome shotgun (WGS) entry which is preliminary data.</text>
</comment>
<feature type="domain" description="Tyrosine specific protein phosphatases" evidence="7">
    <location>
        <begin position="173"/>
        <end position="231"/>
    </location>
</feature>
<accession>A0A9W8KX83</accession>
<feature type="domain" description="Tyrosine-protein phosphatase" evidence="6">
    <location>
        <begin position="115"/>
        <end position="252"/>
    </location>
</feature>
<dbReference type="EMBL" id="JANBTW010000056">
    <property type="protein sequence ID" value="KAJ2674588.1"/>
    <property type="molecule type" value="Genomic_DNA"/>
</dbReference>
<gene>
    <name evidence="8" type="ORF">GGI25_004327</name>
</gene>
<sequence>MANPPLSRASTAPALQMPPLRHLVSRKTIPAGGALQLNLNGLRAPPTTSLGSALQTPLSSASQTPTSSMPQTPTSSMPQTPQSSAAQTPTSSPQTAVADQDCLVARRAARTYRNGPQLIMPYLYLGGSSNVGAELPALGINHILNVAVEVSKPVESTTYKHVKWDHNEPDLSRYFSECFEFIDRARVQHQGVLVHCQLGVSRSASLVIAYVMRTMDMGFGQAYEYVRLRAPCISPNLSLIAQLSEYGRALQSVPDLTCSGSSSATCSPVESACGPMAHRSLPLLPPKHVVGPTPVGAGANFKDSLNILSHPFLP</sequence>
<proteinExistence type="inferred from homology"/>
<feature type="region of interest" description="Disordered" evidence="5">
    <location>
        <begin position="46"/>
        <end position="97"/>
    </location>
</feature>
<evidence type="ECO:0000313" key="8">
    <source>
        <dbReference type="EMBL" id="KAJ2674588.1"/>
    </source>
</evidence>
<evidence type="ECO:0000313" key="9">
    <source>
        <dbReference type="Proteomes" id="UP001151518"/>
    </source>
</evidence>
<evidence type="ECO:0000256" key="3">
    <source>
        <dbReference type="ARBA" id="ARBA00022801"/>
    </source>
</evidence>